<proteinExistence type="predicted"/>
<dbReference type="PROSITE" id="PS50213">
    <property type="entry name" value="FAS1"/>
    <property type="match status" value="1"/>
</dbReference>
<name>A0A6U2G1Z1_HEMAN</name>
<organism evidence="2">
    <name type="scientific">Hemiselmis andersenii</name>
    <name type="common">Cryptophyte alga</name>
    <dbReference type="NCBI Taxonomy" id="464988"/>
    <lineage>
        <taxon>Eukaryota</taxon>
        <taxon>Cryptophyceae</taxon>
        <taxon>Cryptomonadales</taxon>
        <taxon>Hemiselmidaceae</taxon>
        <taxon>Hemiselmis</taxon>
    </lineage>
</organism>
<protein>
    <recommendedName>
        <fullName evidence="1">FAS1 domain-containing protein</fullName>
    </recommendedName>
</protein>
<dbReference type="EMBL" id="HBFX01000708">
    <property type="protein sequence ID" value="CAD8945896.1"/>
    <property type="molecule type" value="Transcribed_RNA"/>
</dbReference>
<accession>A0A6U2G1Z1</accession>
<reference evidence="2" key="1">
    <citation type="submission" date="2021-01" db="EMBL/GenBank/DDBJ databases">
        <authorList>
            <person name="Corre E."/>
            <person name="Pelletier E."/>
            <person name="Niang G."/>
            <person name="Scheremetjew M."/>
            <person name="Finn R."/>
            <person name="Kale V."/>
            <person name="Holt S."/>
            <person name="Cochrane G."/>
            <person name="Meng A."/>
            <person name="Brown T."/>
            <person name="Cohen L."/>
        </authorList>
    </citation>
    <scope>NUCLEOTIDE SEQUENCE</scope>
    <source>
        <strain evidence="2">CCMP644</strain>
    </source>
</reference>
<dbReference type="InterPro" id="IPR000782">
    <property type="entry name" value="FAS1_domain"/>
</dbReference>
<dbReference type="InterPro" id="IPR036378">
    <property type="entry name" value="FAS1_dom_sf"/>
</dbReference>
<evidence type="ECO:0000313" key="2">
    <source>
        <dbReference type="EMBL" id="CAD8945896.1"/>
    </source>
</evidence>
<dbReference type="SUPFAM" id="SSF82153">
    <property type="entry name" value="FAS1 domain"/>
    <property type="match status" value="1"/>
</dbReference>
<dbReference type="AlphaFoldDB" id="A0A6U2G1Z1"/>
<gene>
    <name evidence="2" type="ORF">HAND00432_LOCUS413</name>
</gene>
<dbReference type="Gene3D" id="2.30.180.10">
    <property type="entry name" value="FAS1 domain"/>
    <property type="match status" value="1"/>
</dbReference>
<sequence>MTRWSTILPAASASELLELAEILRKAATLALARVQATEGFQSASTLTGPDAKVAICMVGAVAVCAVSYLVSKRCAKTPNVKEVLAMNPDLFAFSSFYDRILSKPGPFDVPDLATTQSRFVILAPTNDAFTRDQKRLSLLDEGQWRFLLLSHVICTDVQPDRLSSLASLPSVTRSMAPLNCLVDKFSDGSNRVRVPQEASNGLVYAIDALIEPGEQCEQE</sequence>
<feature type="domain" description="FAS1" evidence="1">
    <location>
        <begin position="77"/>
        <end position="210"/>
    </location>
</feature>
<evidence type="ECO:0000259" key="1">
    <source>
        <dbReference type="PROSITE" id="PS50213"/>
    </source>
</evidence>
<dbReference type="Pfam" id="PF02469">
    <property type="entry name" value="Fasciclin"/>
    <property type="match status" value="1"/>
</dbReference>